<dbReference type="GO" id="GO:0045892">
    <property type="term" value="P:negative regulation of DNA-templated transcription"/>
    <property type="evidence" value="ECO:0007669"/>
    <property type="project" value="InterPro"/>
</dbReference>
<keyword evidence="2" id="KW-0238">DNA-binding</keyword>
<dbReference type="SUPFAM" id="SSF46689">
    <property type="entry name" value="Homeodomain-like"/>
    <property type="match status" value="1"/>
</dbReference>
<dbReference type="SUPFAM" id="SSF48498">
    <property type="entry name" value="Tetracyclin repressor-like, C-terminal domain"/>
    <property type="match status" value="1"/>
</dbReference>
<dbReference type="InterPro" id="IPR050109">
    <property type="entry name" value="HTH-type_TetR-like_transc_reg"/>
</dbReference>
<feature type="domain" description="HTH tetR-type" evidence="4">
    <location>
        <begin position="7"/>
        <end position="67"/>
    </location>
</feature>
<organism evidence="5">
    <name type="scientific">freshwater metagenome</name>
    <dbReference type="NCBI Taxonomy" id="449393"/>
    <lineage>
        <taxon>unclassified sequences</taxon>
        <taxon>metagenomes</taxon>
        <taxon>ecological metagenomes</taxon>
    </lineage>
</organism>
<dbReference type="Pfam" id="PF00440">
    <property type="entry name" value="TetR_N"/>
    <property type="match status" value="1"/>
</dbReference>
<dbReference type="Gene3D" id="1.10.357.10">
    <property type="entry name" value="Tetracycline Repressor, domain 2"/>
    <property type="match status" value="1"/>
</dbReference>
<evidence type="ECO:0000259" key="4">
    <source>
        <dbReference type="PROSITE" id="PS50977"/>
    </source>
</evidence>
<dbReference type="InterPro" id="IPR001647">
    <property type="entry name" value="HTH_TetR"/>
</dbReference>
<name>A0A6J6HPD3_9ZZZZ</name>
<dbReference type="EMBL" id="CAEZUX010000044">
    <property type="protein sequence ID" value="CAB4612884.1"/>
    <property type="molecule type" value="Genomic_DNA"/>
</dbReference>
<dbReference type="GO" id="GO:0003700">
    <property type="term" value="F:DNA-binding transcription factor activity"/>
    <property type="evidence" value="ECO:0007669"/>
    <property type="project" value="TreeGrafter"/>
</dbReference>
<dbReference type="InterPro" id="IPR004111">
    <property type="entry name" value="Repressor_TetR_C"/>
</dbReference>
<dbReference type="Pfam" id="PF02909">
    <property type="entry name" value="TetR_C_1"/>
    <property type="match status" value="1"/>
</dbReference>
<dbReference type="InterPro" id="IPR036271">
    <property type="entry name" value="Tet_transcr_reg_TetR-rel_C_sf"/>
</dbReference>
<dbReference type="InterPro" id="IPR009057">
    <property type="entry name" value="Homeodomain-like_sf"/>
</dbReference>
<evidence type="ECO:0000256" key="3">
    <source>
        <dbReference type="ARBA" id="ARBA00023163"/>
    </source>
</evidence>
<gene>
    <name evidence="5" type="ORF">UFOPK1874_00543</name>
</gene>
<proteinExistence type="predicted"/>
<evidence type="ECO:0000256" key="1">
    <source>
        <dbReference type="ARBA" id="ARBA00023015"/>
    </source>
</evidence>
<dbReference type="PRINTS" id="PR00455">
    <property type="entry name" value="HTHTETR"/>
</dbReference>
<evidence type="ECO:0000256" key="2">
    <source>
        <dbReference type="ARBA" id="ARBA00023125"/>
    </source>
</evidence>
<protein>
    <submittedName>
        <fullName evidence="5">Unannotated protein</fullName>
    </submittedName>
</protein>
<reference evidence="5" key="1">
    <citation type="submission" date="2020-05" db="EMBL/GenBank/DDBJ databases">
        <authorList>
            <person name="Chiriac C."/>
            <person name="Salcher M."/>
            <person name="Ghai R."/>
            <person name="Kavagutti S V."/>
        </authorList>
    </citation>
    <scope>NUCLEOTIDE SEQUENCE</scope>
</reference>
<dbReference type="AlphaFoldDB" id="A0A6J6HPD3"/>
<sequence>MAQPKIPKHKDEYVAAALEFVDRHGIHGLTMRALGEKMGLDPTAVYRHFSKKEDLIDAMLSSILGDALSRLTDSTGSPREDMYNTVMAVRTEFEAHPNLTPSFATSMGNIPNGLQLSQAMIHKLRAIGLTGENLVRSYQMLEGFILGASVFDTGGAPETFQIRQARYKYIDVPEFDLVARSPEEVERITRESFNVGINVLLDYCEILAKG</sequence>
<dbReference type="PANTHER" id="PTHR30055">
    <property type="entry name" value="HTH-TYPE TRANSCRIPTIONAL REGULATOR RUTR"/>
    <property type="match status" value="1"/>
</dbReference>
<dbReference type="PROSITE" id="PS50977">
    <property type="entry name" value="HTH_TETR_2"/>
    <property type="match status" value="1"/>
</dbReference>
<evidence type="ECO:0000313" key="5">
    <source>
        <dbReference type="EMBL" id="CAB4612884.1"/>
    </source>
</evidence>
<dbReference type="PANTHER" id="PTHR30055:SF151">
    <property type="entry name" value="TRANSCRIPTIONAL REGULATORY PROTEIN"/>
    <property type="match status" value="1"/>
</dbReference>
<keyword evidence="3" id="KW-0804">Transcription</keyword>
<keyword evidence="1" id="KW-0805">Transcription regulation</keyword>
<accession>A0A6J6HPD3</accession>
<dbReference type="GO" id="GO:0000976">
    <property type="term" value="F:transcription cis-regulatory region binding"/>
    <property type="evidence" value="ECO:0007669"/>
    <property type="project" value="TreeGrafter"/>
</dbReference>